<keyword evidence="5 11" id="KW-0812">Transmembrane</keyword>
<keyword evidence="9 11" id="KW-0472">Membrane</keyword>
<dbReference type="OrthoDB" id="4078873at2759"/>
<accession>A0A8H4UH99</accession>
<dbReference type="EMBL" id="JABEYC010000525">
    <property type="protein sequence ID" value="KAF4976531.1"/>
    <property type="molecule type" value="Genomic_DNA"/>
</dbReference>
<keyword evidence="7" id="KW-0408">Iron</keyword>
<feature type="transmembrane region" description="Helical" evidence="11">
    <location>
        <begin position="582"/>
        <end position="600"/>
    </location>
</feature>
<comment type="similarity">
    <text evidence="2">Belongs to the major facilitator superfamily.</text>
</comment>
<feature type="transmembrane region" description="Helical" evidence="11">
    <location>
        <begin position="334"/>
        <end position="356"/>
    </location>
</feature>
<evidence type="ECO:0000256" key="3">
    <source>
        <dbReference type="ARBA" id="ARBA00022448"/>
    </source>
</evidence>
<dbReference type="AlphaFoldDB" id="A0A8H4UH99"/>
<dbReference type="PANTHER" id="PTHR23501:SF50">
    <property type="entry name" value="MFS SIDEROCHROME IRON TRANSPORTER MIRB (AFU_ORTHOLOGUE AFUA_3G03640)-RELATED"/>
    <property type="match status" value="1"/>
</dbReference>
<evidence type="ECO:0000256" key="7">
    <source>
        <dbReference type="ARBA" id="ARBA00023004"/>
    </source>
</evidence>
<evidence type="ECO:0000256" key="9">
    <source>
        <dbReference type="ARBA" id="ARBA00023136"/>
    </source>
</evidence>
<feature type="transmembrane region" description="Helical" evidence="11">
    <location>
        <begin position="506"/>
        <end position="528"/>
    </location>
</feature>
<feature type="transmembrane region" description="Helical" evidence="11">
    <location>
        <begin position="376"/>
        <end position="397"/>
    </location>
</feature>
<dbReference type="PROSITE" id="PS50850">
    <property type="entry name" value="MFS"/>
    <property type="match status" value="1"/>
</dbReference>
<sequence length="616" mass="67146">MATIQNRSYQMGLPASSWFAKTMAVFDKIHAVIGRKGNEGDAAAAPVTITAATNEKDQEANGLPDDNSIEPVVSEDAQHGVRTAEAVTLTWGKKSLAAIFVNMWFIYLVNGFQSKITSNLTAYAASDFDAHSLIPVITVVSDIMTAAVYIPLAKILDIWGRAEGFLLMVTFATIGMAAMAGSNGLATYCAAQVFYKVGWSGLTYSIDVITADSTKLKNRGLAYAFTSSPYMITAFAGSKAAEAFLEDISWRWGFGAFTIVLPFVAAPMYILLKWNLHKAKKAGILVRQHSNRTWMEKIKWVVIEFDLAGVVLFAVGIGTFLIPFSIASSAPNGWASGYIIAMIIVGLFIVILFGLYEAYLAPVPFFKYKFLIERTVLGACLLDLVYQISYYCWVSYFTSFLQVVNNLPVSQAGYIDSTFDVVSGVLLFIVGWSIHKTGRFKWLIVAGIPLYIFAQGLMIYFRRPGQSIGYLIMCEILISIAGASFILCMQIAVLAAVDHQHVATALAILSITGNVGGAIGGTISATIWTNTFGNKLLSGLPESALDQFEAMYEDLSVQMSYPEGTPERTALQEAYGYAQTRMLAAGTGIMVLSVGSIFLVRNYNLKKMNQTKGTLF</sequence>
<keyword evidence="3" id="KW-0813">Transport</keyword>
<dbReference type="InterPro" id="IPR036259">
    <property type="entry name" value="MFS_trans_sf"/>
</dbReference>
<dbReference type="GO" id="GO:0010106">
    <property type="term" value="P:cellular response to iron ion starvation"/>
    <property type="evidence" value="ECO:0007669"/>
    <property type="project" value="UniProtKB-ARBA"/>
</dbReference>
<reference evidence="13" key="2">
    <citation type="submission" date="2020-05" db="EMBL/GenBank/DDBJ databases">
        <authorList>
            <person name="Kim H.-S."/>
            <person name="Proctor R.H."/>
            <person name="Brown D.W."/>
        </authorList>
    </citation>
    <scope>NUCLEOTIDE SEQUENCE</scope>
    <source>
        <strain evidence="13">NRRL 22465</strain>
    </source>
</reference>
<feature type="transmembrane region" description="Helical" evidence="11">
    <location>
        <begin position="165"/>
        <end position="195"/>
    </location>
</feature>
<feature type="transmembrane region" description="Helical" evidence="11">
    <location>
        <begin position="442"/>
        <end position="461"/>
    </location>
</feature>
<dbReference type="Gene3D" id="1.20.1250.20">
    <property type="entry name" value="MFS general substrate transporter like domains"/>
    <property type="match status" value="2"/>
</dbReference>
<evidence type="ECO:0000256" key="6">
    <source>
        <dbReference type="ARBA" id="ARBA00022989"/>
    </source>
</evidence>
<evidence type="ECO:0000259" key="12">
    <source>
        <dbReference type="PROSITE" id="PS50850"/>
    </source>
</evidence>
<evidence type="ECO:0000256" key="11">
    <source>
        <dbReference type="SAM" id="Phobius"/>
    </source>
</evidence>
<keyword evidence="4" id="KW-0410">Iron transport</keyword>
<feature type="transmembrane region" description="Helical" evidence="11">
    <location>
        <begin position="467"/>
        <end position="494"/>
    </location>
</feature>
<dbReference type="FunFam" id="1.20.1250.20:FF:000302">
    <property type="entry name" value="MFS siderochrome iron transporter MirB"/>
    <property type="match status" value="1"/>
</dbReference>
<keyword evidence="10" id="KW-0325">Glycoprotein</keyword>
<keyword evidence="8" id="KW-0406">Ion transport</keyword>
<evidence type="ECO:0000256" key="1">
    <source>
        <dbReference type="ARBA" id="ARBA00004141"/>
    </source>
</evidence>
<dbReference type="Proteomes" id="UP000635477">
    <property type="component" value="Unassembled WGS sequence"/>
</dbReference>
<dbReference type="GO" id="GO:0006826">
    <property type="term" value="P:iron ion transport"/>
    <property type="evidence" value="ECO:0007669"/>
    <property type="project" value="UniProtKB-KW"/>
</dbReference>
<dbReference type="GO" id="GO:0022857">
    <property type="term" value="F:transmembrane transporter activity"/>
    <property type="evidence" value="ECO:0007669"/>
    <property type="project" value="InterPro"/>
</dbReference>
<protein>
    <recommendedName>
        <fullName evidence="12">Major facilitator superfamily (MFS) profile domain-containing protein</fullName>
    </recommendedName>
</protein>
<keyword evidence="6 11" id="KW-1133">Transmembrane helix</keyword>
<feature type="transmembrane region" description="Helical" evidence="11">
    <location>
        <begin position="417"/>
        <end position="435"/>
    </location>
</feature>
<reference evidence="13" key="1">
    <citation type="journal article" date="2020" name="BMC Genomics">
        <title>Correction to: Identification and distribution of gene clusters required for synthesis of sphingolipid metabolism inhibitors in diverse species of the filamentous fungus Fusarium.</title>
        <authorList>
            <person name="Kim H.S."/>
            <person name="Lohmar J.M."/>
            <person name="Busman M."/>
            <person name="Brown D.W."/>
            <person name="Naumann T.A."/>
            <person name="Divon H.H."/>
            <person name="Lysoe E."/>
            <person name="Uhlig S."/>
            <person name="Proctor R.H."/>
        </authorList>
    </citation>
    <scope>NUCLEOTIDE SEQUENCE</scope>
    <source>
        <strain evidence="13">NRRL 22465</strain>
    </source>
</reference>
<feature type="transmembrane region" description="Helical" evidence="11">
    <location>
        <begin position="252"/>
        <end position="272"/>
    </location>
</feature>
<dbReference type="GO" id="GO:0005886">
    <property type="term" value="C:plasma membrane"/>
    <property type="evidence" value="ECO:0007669"/>
    <property type="project" value="TreeGrafter"/>
</dbReference>
<dbReference type="Pfam" id="PF07690">
    <property type="entry name" value="MFS_1"/>
    <property type="match status" value="2"/>
</dbReference>
<evidence type="ECO:0000256" key="5">
    <source>
        <dbReference type="ARBA" id="ARBA00022692"/>
    </source>
</evidence>
<dbReference type="SUPFAM" id="SSF103473">
    <property type="entry name" value="MFS general substrate transporter"/>
    <property type="match status" value="2"/>
</dbReference>
<evidence type="ECO:0000256" key="10">
    <source>
        <dbReference type="ARBA" id="ARBA00023180"/>
    </source>
</evidence>
<proteinExistence type="inferred from homology"/>
<evidence type="ECO:0000256" key="4">
    <source>
        <dbReference type="ARBA" id="ARBA00022496"/>
    </source>
</evidence>
<dbReference type="FunFam" id="1.20.1250.20:FF:000284">
    <property type="entry name" value="Siderophore iron transporter mirB"/>
    <property type="match status" value="1"/>
</dbReference>
<organism evidence="13 14">
    <name type="scientific">Fusarium zealandicum</name>
    <dbReference type="NCBI Taxonomy" id="1053134"/>
    <lineage>
        <taxon>Eukaryota</taxon>
        <taxon>Fungi</taxon>
        <taxon>Dikarya</taxon>
        <taxon>Ascomycota</taxon>
        <taxon>Pezizomycotina</taxon>
        <taxon>Sordariomycetes</taxon>
        <taxon>Hypocreomycetidae</taxon>
        <taxon>Hypocreales</taxon>
        <taxon>Nectriaceae</taxon>
        <taxon>Fusarium</taxon>
        <taxon>Fusarium staphyleae species complex</taxon>
    </lineage>
</organism>
<gene>
    <name evidence="13" type="ORF">FZEAL_6823</name>
</gene>
<feature type="transmembrane region" description="Helical" evidence="11">
    <location>
        <begin position="96"/>
        <end position="113"/>
    </location>
</feature>
<evidence type="ECO:0000256" key="2">
    <source>
        <dbReference type="ARBA" id="ARBA00008335"/>
    </source>
</evidence>
<dbReference type="InterPro" id="IPR011701">
    <property type="entry name" value="MFS"/>
</dbReference>
<feature type="transmembrane region" description="Helical" evidence="11">
    <location>
        <begin position="300"/>
        <end position="322"/>
    </location>
</feature>
<comment type="subcellular location">
    <subcellularLocation>
        <location evidence="1">Membrane</location>
        <topology evidence="1">Multi-pass membrane protein</topology>
    </subcellularLocation>
</comment>
<feature type="domain" description="Major facilitator superfamily (MFS) profile" evidence="12">
    <location>
        <begin position="99"/>
        <end position="604"/>
    </location>
</feature>
<evidence type="ECO:0000313" key="14">
    <source>
        <dbReference type="Proteomes" id="UP000635477"/>
    </source>
</evidence>
<comment type="caution">
    <text evidence="13">The sequence shown here is derived from an EMBL/GenBank/DDBJ whole genome shotgun (WGS) entry which is preliminary data.</text>
</comment>
<name>A0A8H4UH99_9HYPO</name>
<evidence type="ECO:0000256" key="8">
    <source>
        <dbReference type="ARBA" id="ARBA00023065"/>
    </source>
</evidence>
<keyword evidence="14" id="KW-1185">Reference proteome</keyword>
<evidence type="ECO:0000313" key="13">
    <source>
        <dbReference type="EMBL" id="KAF4976531.1"/>
    </source>
</evidence>
<dbReference type="PANTHER" id="PTHR23501">
    <property type="entry name" value="MAJOR FACILITATOR SUPERFAMILY"/>
    <property type="match status" value="1"/>
</dbReference>
<dbReference type="InterPro" id="IPR020846">
    <property type="entry name" value="MFS_dom"/>
</dbReference>
<feature type="transmembrane region" description="Helical" evidence="11">
    <location>
        <begin position="133"/>
        <end position="153"/>
    </location>
</feature>